<dbReference type="AlphaFoldDB" id="A0AAE3HBW6"/>
<reference evidence="1 2" key="1">
    <citation type="journal article" date="2011" name="Appl. Environ. Microbiol.">
        <title>Methanogenic archaea isolated from Taiwan's Chelungpu fault.</title>
        <authorList>
            <person name="Wu S.Y."/>
            <person name="Lai M.C."/>
        </authorList>
    </citation>
    <scope>NUCLEOTIDE SEQUENCE [LARGE SCALE GENOMIC DNA]</scope>
    <source>
        <strain evidence="1 2">St545Mb</strain>
    </source>
</reference>
<evidence type="ECO:0000313" key="1">
    <source>
        <dbReference type="EMBL" id="MCQ6963342.1"/>
    </source>
</evidence>
<accession>A0AAE3HBW6</accession>
<comment type="caution">
    <text evidence="1">The sequence shown here is derived from an EMBL/GenBank/DDBJ whole genome shotgun (WGS) entry which is preliminary data.</text>
</comment>
<dbReference type="EMBL" id="JTEO01000005">
    <property type="protein sequence ID" value="MCQ6963342.1"/>
    <property type="molecule type" value="Genomic_DNA"/>
</dbReference>
<sequence>MKNVISKSFEIKDYMLEGALVNGFWMTLEDRENLTTEVVYTPAGGKFFGPAATGRMIREIAAKCDSFRSLLPENINCEVAFKDLDNLTYSANGKLPEIRTTEHGEIRVIYRFYVKYYI</sequence>
<gene>
    <name evidence="1" type="ORF">PV02_09520</name>
</gene>
<organism evidence="1 2">
    <name type="scientific">Methanolobus chelungpuianus</name>
    <dbReference type="NCBI Taxonomy" id="502115"/>
    <lineage>
        <taxon>Archaea</taxon>
        <taxon>Methanobacteriati</taxon>
        <taxon>Methanobacteriota</taxon>
        <taxon>Stenosarchaea group</taxon>
        <taxon>Methanomicrobia</taxon>
        <taxon>Methanosarcinales</taxon>
        <taxon>Methanosarcinaceae</taxon>
        <taxon>Methanolobus</taxon>
    </lineage>
</organism>
<protein>
    <submittedName>
        <fullName evidence="1">Uncharacterized protein</fullName>
    </submittedName>
</protein>
<keyword evidence="2" id="KW-1185">Reference proteome</keyword>
<evidence type="ECO:0000313" key="2">
    <source>
        <dbReference type="Proteomes" id="UP001206983"/>
    </source>
</evidence>
<dbReference type="Proteomes" id="UP001206983">
    <property type="component" value="Unassembled WGS sequence"/>
</dbReference>
<proteinExistence type="predicted"/>
<name>A0AAE3HBW6_9EURY</name>